<gene>
    <name evidence="2" type="ORF">GCM10022240_29190</name>
</gene>
<name>A0ABP7GTX1_9MICO</name>
<dbReference type="RefSeq" id="WP_344784916.1">
    <property type="nucleotide sequence ID" value="NZ_BAABAF010000010.1"/>
</dbReference>
<keyword evidence="1" id="KW-0812">Transmembrane</keyword>
<feature type="transmembrane region" description="Helical" evidence="1">
    <location>
        <begin position="44"/>
        <end position="68"/>
    </location>
</feature>
<feature type="transmembrane region" description="Helical" evidence="1">
    <location>
        <begin position="143"/>
        <end position="160"/>
    </location>
</feature>
<keyword evidence="1" id="KW-0472">Membrane</keyword>
<keyword evidence="1" id="KW-1133">Transmembrane helix</keyword>
<evidence type="ECO:0000313" key="2">
    <source>
        <dbReference type="EMBL" id="GAA3775750.1"/>
    </source>
</evidence>
<feature type="transmembrane region" description="Helical" evidence="1">
    <location>
        <begin position="191"/>
        <end position="211"/>
    </location>
</feature>
<feature type="transmembrane region" description="Helical" evidence="1">
    <location>
        <begin position="104"/>
        <end position="123"/>
    </location>
</feature>
<comment type="caution">
    <text evidence="2">The sequence shown here is derived from an EMBL/GenBank/DDBJ whole genome shotgun (WGS) entry which is preliminary data.</text>
</comment>
<accession>A0ABP7GTX1</accession>
<organism evidence="2 3">
    <name type="scientific">Microbacterium kribbense</name>
    <dbReference type="NCBI Taxonomy" id="433645"/>
    <lineage>
        <taxon>Bacteria</taxon>
        <taxon>Bacillati</taxon>
        <taxon>Actinomycetota</taxon>
        <taxon>Actinomycetes</taxon>
        <taxon>Micrococcales</taxon>
        <taxon>Microbacteriaceae</taxon>
        <taxon>Microbacterium</taxon>
    </lineage>
</organism>
<reference evidence="3" key="1">
    <citation type="journal article" date="2019" name="Int. J. Syst. Evol. Microbiol.">
        <title>The Global Catalogue of Microorganisms (GCM) 10K type strain sequencing project: providing services to taxonomists for standard genome sequencing and annotation.</title>
        <authorList>
            <consortium name="The Broad Institute Genomics Platform"/>
            <consortium name="The Broad Institute Genome Sequencing Center for Infectious Disease"/>
            <person name="Wu L."/>
            <person name="Ma J."/>
        </authorList>
    </citation>
    <scope>NUCLEOTIDE SEQUENCE [LARGE SCALE GENOMIC DNA]</scope>
    <source>
        <strain evidence="3">JCM 16950</strain>
    </source>
</reference>
<feature type="transmembrane region" description="Helical" evidence="1">
    <location>
        <begin position="166"/>
        <end position="184"/>
    </location>
</feature>
<evidence type="ECO:0000313" key="3">
    <source>
        <dbReference type="Proteomes" id="UP001500540"/>
    </source>
</evidence>
<sequence length="261" mass="27851">MTDAPAATAADRTLVLLSRVAPVTVVFWVIKVLSTAMGEATSDYLVHTIGPFLGVALGFVLFAVTLSLQLAIPGYSTVRYWAAIVGVSVFGTMVADVAHVGFGIPYWMSALICAVVLAGVFVLWQRTEHTLSIHDITCRRRELFYWAVVLATFALGTALGDLTATTLRWGFLGSGIVFAIAIVLPGLGYRYLGVNAVLAFWASYVLTRPLGASFADWFGVSAARGGLDLGSGWVALVLTAVIIVLVAGSALRSQRRRHDSL</sequence>
<proteinExistence type="predicted"/>
<feature type="transmembrane region" description="Helical" evidence="1">
    <location>
        <begin position="231"/>
        <end position="251"/>
    </location>
</feature>
<dbReference type="EMBL" id="BAABAF010000010">
    <property type="protein sequence ID" value="GAA3775750.1"/>
    <property type="molecule type" value="Genomic_DNA"/>
</dbReference>
<dbReference type="Pfam" id="PF03988">
    <property type="entry name" value="DUF347"/>
    <property type="match status" value="4"/>
</dbReference>
<protein>
    <submittedName>
        <fullName evidence="2">Membrane protein</fullName>
    </submittedName>
</protein>
<keyword evidence="3" id="KW-1185">Reference proteome</keyword>
<dbReference type="Proteomes" id="UP001500540">
    <property type="component" value="Unassembled WGS sequence"/>
</dbReference>
<feature type="transmembrane region" description="Helical" evidence="1">
    <location>
        <begin position="80"/>
        <end position="98"/>
    </location>
</feature>
<evidence type="ECO:0000256" key="1">
    <source>
        <dbReference type="SAM" id="Phobius"/>
    </source>
</evidence>
<dbReference type="InterPro" id="IPR007136">
    <property type="entry name" value="DUF347"/>
</dbReference>